<dbReference type="EMBL" id="CM046115">
    <property type="protein sequence ID" value="KAI8441170.1"/>
    <property type="molecule type" value="Genomic_DNA"/>
</dbReference>
<sequence>MSKRFFPQQHGERKKAKLDITISDHNFPLSQSSETKNDADNWGDDIEDEMLLQASQACEQAFHNNSTLPDFSLCMQPGATSTQMFPQPSTSKAEFHFKKPSINSPQLTSTHLKDKCTRISSPLPGMSARITQVTDTMKFNDDLIYNDKVYKGQDSDHIYRQLLQMQEENAKLKSENGKLLDKCVTKEGEASILRTQLKTCQVAVDNARLEKIKAQEKVQMEWTEKLSIVSGQMHDLRTQLDFKNLEIISIKEKCKMLESSKVKLTQVTVPSNDISSSHRHSISSTYNAPASQRRLKMTSSSAQTDSRAHFLNLNKTSFKAPSKLMPILPLILEPTSEQPSLLEHNDKLRTDRDDFPRSCRVLGAFHRLPATPSVRRQQSDCKVSIGCLQEDLTCMANGTGLEERLDKIVKATSASLTSVLCELRAVASRATTAFLRQMDERYIAAAATYLCVTRHTLLAARALYKEEQAILARRMVAILAYILDPTTRIVPEEVLKKQTARSADGLMNLINDICTLLDTASCATFYSGLLCSITHLLETLPPNPLAAGIVKTIVACRPMPFALCRLLAVLRRLAADGLTICVRSGNMRVDFEQGVLLYRKDSCHFHVLLKQVEVALKCIEKQNLVHEALTNTQNLLAFCNNYSPHINMDHDNRCDCQLVLMQVVVYALRICSVMMDECKPTDGKEECIVVGPCARSARIATTILLANPAVKQQCLHCCVSAWRVRQPVKLLALEVSHLRPLGWQRICNPPDVADKLRCELTAACRGGILLLHRGASRDVELAAQLGLAEGHFMEFCERLKRHPHDELYENMLLELAGTFQCVAEDTPPSYQRQAWVKSFAACSLAD</sequence>
<gene>
    <name evidence="1" type="ORF">MSG28_009408</name>
</gene>
<evidence type="ECO:0000313" key="1">
    <source>
        <dbReference type="EMBL" id="KAI8441170.1"/>
    </source>
</evidence>
<name>A0ACC0KY08_CHOFU</name>
<dbReference type="Proteomes" id="UP001064048">
    <property type="component" value="Chromosome 15"/>
</dbReference>
<keyword evidence="2" id="KW-1185">Reference proteome</keyword>
<evidence type="ECO:0000313" key="2">
    <source>
        <dbReference type="Proteomes" id="UP001064048"/>
    </source>
</evidence>
<reference evidence="1 2" key="1">
    <citation type="journal article" date="2022" name="Genome Biol. Evol.">
        <title>The Spruce Budworm Genome: Reconstructing the Evolutionary History of Antifreeze Proteins.</title>
        <authorList>
            <person name="Beliveau C."/>
            <person name="Gagne P."/>
            <person name="Picq S."/>
            <person name="Vernygora O."/>
            <person name="Keeling C.I."/>
            <person name="Pinkney K."/>
            <person name="Doucet D."/>
            <person name="Wen F."/>
            <person name="Johnston J.S."/>
            <person name="Maaroufi H."/>
            <person name="Boyle B."/>
            <person name="Laroche J."/>
            <person name="Dewar K."/>
            <person name="Juretic N."/>
            <person name="Blackburn G."/>
            <person name="Nisole A."/>
            <person name="Brunet B."/>
            <person name="Brandao M."/>
            <person name="Lumley L."/>
            <person name="Duan J."/>
            <person name="Quan G."/>
            <person name="Lucarotti C.J."/>
            <person name="Roe A.D."/>
            <person name="Sperling F.A.H."/>
            <person name="Levesque R.C."/>
            <person name="Cusson M."/>
        </authorList>
    </citation>
    <scope>NUCLEOTIDE SEQUENCE [LARGE SCALE GENOMIC DNA]</scope>
    <source>
        <strain evidence="1">Glfc:IPQL:Cfum</strain>
    </source>
</reference>
<accession>A0ACC0KY08</accession>
<organism evidence="1 2">
    <name type="scientific">Choristoneura fumiferana</name>
    <name type="common">Spruce budworm moth</name>
    <name type="synonym">Archips fumiferana</name>
    <dbReference type="NCBI Taxonomy" id="7141"/>
    <lineage>
        <taxon>Eukaryota</taxon>
        <taxon>Metazoa</taxon>
        <taxon>Ecdysozoa</taxon>
        <taxon>Arthropoda</taxon>
        <taxon>Hexapoda</taxon>
        <taxon>Insecta</taxon>
        <taxon>Pterygota</taxon>
        <taxon>Neoptera</taxon>
        <taxon>Endopterygota</taxon>
        <taxon>Lepidoptera</taxon>
        <taxon>Glossata</taxon>
        <taxon>Ditrysia</taxon>
        <taxon>Tortricoidea</taxon>
        <taxon>Tortricidae</taxon>
        <taxon>Tortricinae</taxon>
        <taxon>Choristoneura</taxon>
    </lineage>
</organism>
<proteinExistence type="predicted"/>
<comment type="caution">
    <text evidence="1">The sequence shown here is derived from an EMBL/GenBank/DDBJ whole genome shotgun (WGS) entry which is preliminary data.</text>
</comment>
<protein>
    <submittedName>
        <fullName evidence="1">Uncharacterized protein</fullName>
    </submittedName>
</protein>